<dbReference type="Proteomes" id="UP000199452">
    <property type="component" value="Unassembled WGS sequence"/>
</dbReference>
<dbReference type="InterPro" id="IPR023707">
    <property type="entry name" value="OM_assembly_BamA"/>
</dbReference>
<proteinExistence type="predicted"/>
<comment type="subcellular location">
    <subcellularLocation>
        <location evidence="1">Membrane</location>
    </subcellularLocation>
</comment>
<dbReference type="Gene3D" id="2.40.160.50">
    <property type="entry name" value="membrane protein fhac: a member of the omp85/tpsb transporter family"/>
    <property type="match status" value="1"/>
</dbReference>
<dbReference type="InterPro" id="IPR010827">
    <property type="entry name" value="BamA/TamA_POTRA"/>
</dbReference>
<keyword evidence="6" id="KW-0472">Membrane</keyword>
<evidence type="ECO:0000256" key="6">
    <source>
        <dbReference type="ARBA" id="ARBA00023136"/>
    </source>
</evidence>
<evidence type="ECO:0000256" key="7">
    <source>
        <dbReference type="ARBA" id="ARBA00023237"/>
    </source>
</evidence>
<dbReference type="GO" id="GO:0071709">
    <property type="term" value="P:membrane assembly"/>
    <property type="evidence" value="ECO:0007669"/>
    <property type="project" value="InterPro"/>
</dbReference>
<organism evidence="11 12">
    <name type="scientific">Williamwhitmania taraxaci</name>
    <dbReference type="NCBI Taxonomy" id="1640674"/>
    <lineage>
        <taxon>Bacteria</taxon>
        <taxon>Pseudomonadati</taxon>
        <taxon>Bacteroidota</taxon>
        <taxon>Bacteroidia</taxon>
        <taxon>Bacteroidales</taxon>
        <taxon>Williamwhitmaniaceae</taxon>
        <taxon>Williamwhitmania</taxon>
    </lineage>
</organism>
<evidence type="ECO:0000313" key="11">
    <source>
        <dbReference type="EMBL" id="SDB95900.1"/>
    </source>
</evidence>
<evidence type="ECO:0000259" key="10">
    <source>
        <dbReference type="PROSITE" id="PS51779"/>
    </source>
</evidence>
<evidence type="ECO:0000256" key="1">
    <source>
        <dbReference type="ARBA" id="ARBA00004370"/>
    </source>
</evidence>
<dbReference type="Pfam" id="PF01103">
    <property type="entry name" value="Omp85"/>
    <property type="match status" value="1"/>
</dbReference>
<dbReference type="PROSITE" id="PS51779">
    <property type="entry name" value="POTRA"/>
    <property type="match status" value="1"/>
</dbReference>
<keyword evidence="3" id="KW-0812">Transmembrane</keyword>
<dbReference type="Gene3D" id="3.10.20.310">
    <property type="entry name" value="membrane protein fhac"/>
    <property type="match status" value="5"/>
</dbReference>
<evidence type="ECO:0000256" key="3">
    <source>
        <dbReference type="ARBA" id="ARBA00022692"/>
    </source>
</evidence>
<dbReference type="OrthoDB" id="9802086at2"/>
<dbReference type="GO" id="GO:0009279">
    <property type="term" value="C:cell outer membrane"/>
    <property type="evidence" value="ECO:0007669"/>
    <property type="project" value="UniProtKB-UniRule"/>
</dbReference>
<dbReference type="STRING" id="1640674.SAMN05216323_101237"/>
<evidence type="ECO:0000256" key="4">
    <source>
        <dbReference type="ARBA" id="ARBA00022729"/>
    </source>
</evidence>
<dbReference type="NCBIfam" id="TIGR03303">
    <property type="entry name" value="OM_YaeT"/>
    <property type="match status" value="1"/>
</dbReference>
<accession>A0A1G6HNT4</accession>
<keyword evidence="4 9" id="KW-0732">Signal</keyword>
<dbReference type="PANTHER" id="PTHR12815">
    <property type="entry name" value="SORTING AND ASSEMBLY MACHINERY SAMM50 PROTEIN FAMILY MEMBER"/>
    <property type="match status" value="1"/>
</dbReference>
<feature type="domain" description="POTRA" evidence="10">
    <location>
        <begin position="370"/>
        <end position="445"/>
    </location>
</feature>
<dbReference type="EMBL" id="FMYP01000012">
    <property type="protein sequence ID" value="SDB95900.1"/>
    <property type="molecule type" value="Genomic_DNA"/>
</dbReference>
<sequence length="830" mass="93884">MFRTTILSAILLIFSLSTFSQGSDSLSIKKDMDYATPQKYIVGGVTITGLRFLDAQTLVNLFGVDEGETIMVPGDAISKGIKKLWKQGLFSDINVVVVNVVGDTAFFNIDLVERPRVSNIAYTGVKKSEQESLKEKMTLRVGDQLTEYLLSNASNTIKKFYGEKGYRNVSIALDQANDTVIANGVRVTFNVDRKKKVKISEINIDGNVAISDGKLRRKMKKTHRKDWNIFKSAKFVAASYEDDKENIITYYNEKGYRDAKIVSDSIYNVNEKRIGINIKVYEGPKYYFRNISWVGNTKYPAEFLSAVLKMKKGDVYDKTLLEKRLSTDENSVSTLYMDDGYLFFNIEPTEVRVENDSIDLEMRIYEGKQATINNVIIVGNTKTNEHVIRREVWTKPGELFSKSDIMRTNRELAQLGHFDPEKMNVIPMPNQADGTVDLKYILEEKPNDQLEVSGGWGANMFVGTIGIRFTNFSARRIFEKGAWRPVPSGDSQSLSLRAQTNGSYYKAYSLSFVEPWLGGKRPTSLSVSLYHTVQNNSSYLYQSSSQYMKVSGVSVGIGRRLKKPDNYFTLQNELNFQNYNLSNWNGFLFNDGNANIISLKTTFGRNSVDQPIYPRRGSNFSISVQATPPYSLFNNKDYTDKTMPGSERYKFIEYHKWSFRSQYYSQLAGDLVLATNMQFGYLGYYNRDLGYSPFEGFDLGGDGMSGYNLYGKETVGLRGYENGSLTPYNLEKGIRVGNIFNKFSAEIRYPLVLSPSSTIYALTFIEGGNAWYNFTDFSPFTIKRSAGIGLRLFLPMLGQLGIDWGYGFDEVKNSPSAGGSHFHFVIGMPF</sequence>
<keyword evidence="12" id="KW-1185">Reference proteome</keyword>
<dbReference type="Pfam" id="PF07244">
    <property type="entry name" value="POTRA"/>
    <property type="match status" value="4"/>
</dbReference>
<dbReference type="PANTHER" id="PTHR12815:SF47">
    <property type="entry name" value="TRANSLOCATION AND ASSEMBLY MODULE SUBUNIT TAMA"/>
    <property type="match status" value="1"/>
</dbReference>
<keyword evidence="7" id="KW-0998">Cell outer membrane</keyword>
<keyword evidence="2" id="KW-1134">Transmembrane beta strand</keyword>
<name>A0A1G6HNT4_9BACT</name>
<dbReference type="AlphaFoldDB" id="A0A1G6HNT4"/>
<feature type="chain" id="PRO_5011769468" description="Outer membrane protein assembly factor BamA" evidence="9">
    <location>
        <begin position="23"/>
        <end position="830"/>
    </location>
</feature>
<gene>
    <name evidence="11" type="ORF">SAMN05216323_101237</name>
</gene>
<evidence type="ECO:0000256" key="5">
    <source>
        <dbReference type="ARBA" id="ARBA00022737"/>
    </source>
</evidence>
<feature type="signal peptide" evidence="9">
    <location>
        <begin position="1"/>
        <end position="22"/>
    </location>
</feature>
<dbReference type="PIRSF" id="PIRSF006076">
    <property type="entry name" value="OM_assembly_OMP85"/>
    <property type="match status" value="1"/>
</dbReference>
<evidence type="ECO:0000256" key="9">
    <source>
        <dbReference type="SAM" id="SignalP"/>
    </source>
</evidence>
<dbReference type="InterPro" id="IPR000184">
    <property type="entry name" value="Bac_surfAg_D15"/>
</dbReference>
<evidence type="ECO:0000256" key="8">
    <source>
        <dbReference type="NCBIfam" id="TIGR03303"/>
    </source>
</evidence>
<reference evidence="11 12" key="1">
    <citation type="submission" date="2016-09" db="EMBL/GenBank/DDBJ databases">
        <authorList>
            <person name="Capua I."/>
            <person name="De Benedictis P."/>
            <person name="Joannis T."/>
            <person name="Lombin L.H."/>
            <person name="Cattoli G."/>
        </authorList>
    </citation>
    <scope>NUCLEOTIDE SEQUENCE [LARGE SCALE GENOMIC DNA]</scope>
    <source>
        <strain evidence="11 12">A7P-90m</strain>
    </source>
</reference>
<evidence type="ECO:0000313" key="12">
    <source>
        <dbReference type="Proteomes" id="UP000199452"/>
    </source>
</evidence>
<evidence type="ECO:0000256" key="2">
    <source>
        <dbReference type="ARBA" id="ARBA00022452"/>
    </source>
</evidence>
<dbReference type="InterPro" id="IPR039910">
    <property type="entry name" value="D15-like"/>
</dbReference>
<protein>
    <recommendedName>
        <fullName evidence="8">Outer membrane protein assembly factor BamA</fullName>
    </recommendedName>
</protein>
<dbReference type="InterPro" id="IPR034746">
    <property type="entry name" value="POTRA"/>
</dbReference>
<keyword evidence="5" id="KW-0677">Repeat</keyword>